<dbReference type="RefSeq" id="WP_171472174.1">
    <property type="nucleotide sequence ID" value="NZ_CP053452.2"/>
</dbReference>
<dbReference type="GO" id="GO:0008817">
    <property type="term" value="F:corrinoid adenosyltransferase activity"/>
    <property type="evidence" value="ECO:0007669"/>
    <property type="project" value="UniProtKB-UniRule"/>
</dbReference>
<evidence type="ECO:0000256" key="1">
    <source>
        <dbReference type="ARBA" id="ARBA00004496"/>
    </source>
</evidence>
<dbReference type="NCBIfam" id="TIGR00636">
    <property type="entry name" value="PduO_Nterm"/>
    <property type="match status" value="1"/>
</dbReference>
<dbReference type="KEGG" id="ftj:FTUN_4189"/>
<keyword evidence="8 15" id="KW-0547">Nucleotide-binding</keyword>
<dbReference type="InterPro" id="IPR029499">
    <property type="entry name" value="PduO-typ"/>
</dbReference>
<evidence type="ECO:0000256" key="12">
    <source>
        <dbReference type="ARBA" id="ARBA00033354"/>
    </source>
</evidence>
<evidence type="ECO:0000256" key="9">
    <source>
        <dbReference type="ARBA" id="ARBA00022840"/>
    </source>
</evidence>
<evidence type="ECO:0000256" key="7">
    <source>
        <dbReference type="ARBA" id="ARBA00022679"/>
    </source>
</evidence>
<evidence type="ECO:0000256" key="6">
    <source>
        <dbReference type="ARBA" id="ARBA00022490"/>
    </source>
</evidence>
<evidence type="ECO:0000256" key="8">
    <source>
        <dbReference type="ARBA" id="ARBA00022741"/>
    </source>
</evidence>
<evidence type="ECO:0000313" key="18">
    <source>
        <dbReference type="Proteomes" id="UP000503447"/>
    </source>
</evidence>
<comment type="subcellular location">
    <subcellularLocation>
        <location evidence="1">Cytoplasm</location>
    </subcellularLocation>
</comment>
<name>A0A6M5YUT6_9BACT</name>
<comment type="catalytic activity">
    <reaction evidence="13 15">
        <text>2 cob(II)yrinate a,c diamide + reduced [electron-transfer flavoprotein] + 2 ATP = 2 adenosylcob(III)yrinate a,c-diamide + 2 triphosphate + oxidized [electron-transfer flavoprotein] + 3 H(+)</text>
        <dbReference type="Rhea" id="RHEA:11528"/>
        <dbReference type="Rhea" id="RHEA-COMP:10685"/>
        <dbReference type="Rhea" id="RHEA-COMP:10686"/>
        <dbReference type="ChEBI" id="CHEBI:15378"/>
        <dbReference type="ChEBI" id="CHEBI:18036"/>
        <dbReference type="ChEBI" id="CHEBI:30616"/>
        <dbReference type="ChEBI" id="CHEBI:57692"/>
        <dbReference type="ChEBI" id="CHEBI:58307"/>
        <dbReference type="ChEBI" id="CHEBI:58503"/>
        <dbReference type="ChEBI" id="CHEBI:58537"/>
        <dbReference type="EC" id="2.5.1.17"/>
    </reaction>
</comment>
<keyword evidence="9 15" id="KW-0067">ATP-binding</keyword>
<dbReference type="UniPathway" id="UPA00148">
    <property type="reaction ID" value="UER00233"/>
</dbReference>
<evidence type="ECO:0000256" key="14">
    <source>
        <dbReference type="ARBA" id="ARBA00048692"/>
    </source>
</evidence>
<comment type="pathway">
    <text evidence="2 15">Cofactor biosynthesis; adenosylcobalamin biosynthesis; adenosylcobalamin from cob(II)yrinate a,c-diamide: step 2/7.</text>
</comment>
<accession>A0A6M5YUT6</accession>
<reference evidence="18" key="1">
    <citation type="submission" date="2020-05" db="EMBL/GenBank/DDBJ databases">
        <title>Frigoriglobus tundricola gen. nov., sp. nov., a psychrotolerant cellulolytic planctomycete of the family Gemmataceae with two divergent copies of 16S rRNA gene.</title>
        <authorList>
            <person name="Kulichevskaya I.S."/>
            <person name="Ivanova A.A."/>
            <person name="Naumoff D.G."/>
            <person name="Beletsky A.V."/>
            <person name="Rijpstra W.I.C."/>
            <person name="Sinninghe Damste J.S."/>
            <person name="Mardanov A.V."/>
            <person name="Ravin N.V."/>
            <person name="Dedysh S.N."/>
        </authorList>
    </citation>
    <scope>NUCLEOTIDE SEQUENCE [LARGE SCALE GENOMIC DNA]</scope>
    <source>
        <strain evidence="18">PL17</strain>
    </source>
</reference>
<dbReference type="GO" id="GO:0005737">
    <property type="term" value="C:cytoplasm"/>
    <property type="evidence" value="ECO:0007669"/>
    <property type="project" value="UniProtKB-SubCell"/>
</dbReference>
<keyword evidence="7 15" id="KW-0808">Transferase</keyword>
<evidence type="ECO:0000256" key="4">
    <source>
        <dbReference type="ARBA" id="ARBA00012454"/>
    </source>
</evidence>
<keyword evidence="15" id="KW-0169">Cobalamin biosynthesis</keyword>
<feature type="domain" description="Cobalamin adenosyltransferase-like" evidence="16">
    <location>
        <begin position="7"/>
        <end position="173"/>
    </location>
</feature>
<protein>
    <recommendedName>
        <fullName evidence="5 15">Corrinoid adenosyltransferase</fullName>
        <ecNumber evidence="4 15">2.5.1.17</ecNumber>
    </recommendedName>
    <alternativeName>
        <fullName evidence="10 15">Cob(II)alamin adenosyltransferase</fullName>
    </alternativeName>
    <alternativeName>
        <fullName evidence="12 15">Cob(II)yrinic acid a,c-diamide adenosyltransferase</fullName>
    </alternativeName>
    <alternativeName>
        <fullName evidence="11 15">Cobinamide/cobalamin adenosyltransferase</fullName>
    </alternativeName>
</protein>
<evidence type="ECO:0000313" key="17">
    <source>
        <dbReference type="EMBL" id="QJW96632.1"/>
    </source>
</evidence>
<evidence type="ECO:0000256" key="13">
    <source>
        <dbReference type="ARBA" id="ARBA00048555"/>
    </source>
</evidence>
<sequence length="191" mass="20383">MVFLSRIYTKSGDGGETGLGDGSRVPKDAARVAAYGEVDELNAVLGLVTANCPDCPGGALLRCIQNDLFDVGADLCVPQADGEEPGKGLRVVAAQYERLERAIDRLNEGLEPLRSFILPGGSPAAAWLHLARTVCRRAERSVVTLARAEKVNPHALIYLNRLSDFLFVLSRVANDGGKGDVLWVPGANRDG</sequence>
<keyword evidence="6" id="KW-0963">Cytoplasm</keyword>
<dbReference type="EC" id="2.5.1.17" evidence="4 15"/>
<dbReference type="InterPro" id="IPR016030">
    <property type="entry name" value="CblAdoTrfase-like"/>
</dbReference>
<dbReference type="PANTHER" id="PTHR12213:SF0">
    <property type="entry name" value="CORRINOID ADENOSYLTRANSFERASE MMAB"/>
    <property type="match status" value="1"/>
</dbReference>
<dbReference type="GO" id="GO:0005524">
    <property type="term" value="F:ATP binding"/>
    <property type="evidence" value="ECO:0007669"/>
    <property type="project" value="UniProtKB-UniRule"/>
</dbReference>
<gene>
    <name evidence="17" type="ORF">FTUN_4189</name>
</gene>
<organism evidence="17 18">
    <name type="scientific">Frigoriglobus tundricola</name>
    <dbReference type="NCBI Taxonomy" id="2774151"/>
    <lineage>
        <taxon>Bacteria</taxon>
        <taxon>Pseudomonadati</taxon>
        <taxon>Planctomycetota</taxon>
        <taxon>Planctomycetia</taxon>
        <taxon>Gemmatales</taxon>
        <taxon>Gemmataceae</taxon>
        <taxon>Frigoriglobus</taxon>
    </lineage>
</organism>
<dbReference type="GO" id="GO:0009236">
    <property type="term" value="P:cobalamin biosynthetic process"/>
    <property type="evidence" value="ECO:0007669"/>
    <property type="project" value="UniProtKB-UniRule"/>
</dbReference>
<comment type="similarity">
    <text evidence="3 15">Belongs to the Cob(I)alamin adenosyltransferase family.</text>
</comment>
<keyword evidence="18" id="KW-1185">Reference proteome</keyword>
<dbReference type="Gene3D" id="1.20.1200.10">
    <property type="entry name" value="Cobalamin adenosyltransferase-like"/>
    <property type="match status" value="1"/>
</dbReference>
<dbReference type="Pfam" id="PF01923">
    <property type="entry name" value="Cob_adeno_trans"/>
    <property type="match status" value="1"/>
</dbReference>
<dbReference type="Proteomes" id="UP000503447">
    <property type="component" value="Chromosome"/>
</dbReference>
<dbReference type="PANTHER" id="PTHR12213">
    <property type="entry name" value="CORRINOID ADENOSYLTRANSFERASE"/>
    <property type="match status" value="1"/>
</dbReference>
<dbReference type="SUPFAM" id="SSF89028">
    <property type="entry name" value="Cobalamin adenosyltransferase-like"/>
    <property type="match status" value="1"/>
</dbReference>
<evidence type="ECO:0000256" key="15">
    <source>
        <dbReference type="RuleBase" id="RU366026"/>
    </source>
</evidence>
<comment type="catalytic activity">
    <reaction evidence="14 15">
        <text>2 cob(II)alamin + reduced [electron-transfer flavoprotein] + 2 ATP = 2 adenosylcob(III)alamin + 2 triphosphate + oxidized [electron-transfer flavoprotein] + 3 H(+)</text>
        <dbReference type="Rhea" id="RHEA:28671"/>
        <dbReference type="Rhea" id="RHEA-COMP:10685"/>
        <dbReference type="Rhea" id="RHEA-COMP:10686"/>
        <dbReference type="ChEBI" id="CHEBI:15378"/>
        <dbReference type="ChEBI" id="CHEBI:16304"/>
        <dbReference type="ChEBI" id="CHEBI:18036"/>
        <dbReference type="ChEBI" id="CHEBI:18408"/>
        <dbReference type="ChEBI" id="CHEBI:30616"/>
        <dbReference type="ChEBI" id="CHEBI:57692"/>
        <dbReference type="ChEBI" id="CHEBI:58307"/>
        <dbReference type="EC" id="2.5.1.17"/>
    </reaction>
</comment>
<evidence type="ECO:0000256" key="11">
    <source>
        <dbReference type="ARBA" id="ARBA00033334"/>
    </source>
</evidence>
<evidence type="ECO:0000256" key="10">
    <source>
        <dbReference type="ARBA" id="ARBA00031529"/>
    </source>
</evidence>
<evidence type="ECO:0000259" key="16">
    <source>
        <dbReference type="Pfam" id="PF01923"/>
    </source>
</evidence>
<dbReference type="FunFam" id="1.20.1200.10:FF:000003">
    <property type="entry name" value="ATP:cob(I)alamin adenosyltransferase"/>
    <property type="match status" value="1"/>
</dbReference>
<evidence type="ECO:0000256" key="3">
    <source>
        <dbReference type="ARBA" id="ARBA00007487"/>
    </source>
</evidence>
<evidence type="ECO:0000256" key="5">
    <source>
        <dbReference type="ARBA" id="ARBA00020963"/>
    </source>
</evidence>
<dbReference type="EMBL" id="CP053452">
    <property type="protein sequence ID" value="QJW96632.1"/>
    <property type="molecule type" value="Genomic_DNA"/>
</dbReference>
<dbReference type="InterPro" id="IPR036451">
    <property type="entry name" value="CblAdoTrfase-like_sf"/>
</dbReference>
<dbReference type="AlphaFoldDB" id="A0A6M5YUT6"/>
<proteinExistence type="inferred from homology"/>
<evidence type="ECO:0000256" key="2">
    <source>
        <dbReference type="ARBA" id="ARBA00005121"/>
    </source>
</evidence>